<dbReference type="InterPro" id="IPR007497">
    <property type="entry name" value="SIMPL/DUF541"/>
</dbReference>
<evidence type="ECO:0000313" key="3">
    <source>
        <dbReference type="Proteomes" id="UP000564677"/>
    </source>
</evidence>
<dbReference type="Gene3D" id="3.30.110.170">
    <property type="entry name" value="Protein of unknown function (DUF541), domain 1"/>
    <property type="match status" value="1"/>
</dbReference>
<feature type="chain" id="PRO_5030675132" evidence="1">
    <location>
        <begin position="20"/>
        <end position="246"/>
    </location>
</feature>
<reference evidence="2 3" key="1">
    <citation type="submission" date="2020-03" db="EMBL/GenBank/DDBJ databases">
        <title>Genomic Encyclopedia of Type Strains, Phase IV (KMG-IV): sequencing the most valuable type-strain genomes for metagenomic binning, comparative biology and taxonomic classification.</title>
        <authorList>
            <person name="Goeker M."/>
        </authorList>
    </citation>
    <scope>NUCLEOTIDE SEQUENCE [LARGE SCALE GENOMIC DNA]</scope>
    <source>
        <strain evidence="2 3">DSM 4733</strain>
    </source>
</reference>
<protein>
    <submittedName>
        <fullName evidence="2">Uncharacterized protein YggE</fullName>
    </submittedName>
</protein>
<keyword evidence="3" id="KW-1185">Reference proteome</keyword>
<proteinExistence type="predicted"/>
<evidence type="ECO:0000256" key="1">
    <source>
        <dbReference type="SAM" id="SignalP"/>
    </source>
</evidence>
<accession>A0A7X5UY24</accession>
<evidence type="ECO:0000313" key="2">
    <source>
        <dbReference type="EMBL" id="NIJ64000.1"/>
    </source>
</evidence>
<name>A0A7X5UY24_9SPHN</name>
<sequence>MLRYAVALAMIALPQAAMAQSAPVDGPVTVEIVAAGEAKVPANRFRFSVKVAGKGADDKAAEAALAANRARLVQALAAKGIREGQPLEGAGANPLASLVGAFTGHGKPSFALDTADGNEKPQSTATETVFFDAPTRAAATAASPIAEANGGKMADEVIALLDDYVGPTRQAKADALAKARAEAAAYATTLGLRRATIARISEKQDMVAGSMSFFLQLIGMFAGKQGAASDTVTVNANLSVEFQLSR</sequence>
<dbReference type="EMBL" id="JAASQV010000001">
    <property type="protein sequence ID" value="NIJ64000.1"/>
    <property type="molecule type" value="Genomic_DNA"/>
</dbReference>
<organism evidence="2 3">
    <name type="scientific">Sphingomonas leidyi</name>
    <dbReference type="NCBI Taxonomy" id="68569"/>
    <lineage>
        <taxon>Bacteria</taxon>
        <taxon>Pseudomonadati</taxon>
        <taxon>Pseudomonadota</taxon>
        <taxon>Alphaproteobacteria</taxon>
        <taxon>Sphingomonadales</taxon>
        <taxon>Sphingomonadaceae</taxon>
        <taxon>Sphingomonas</taxon>
    </lineage>
</organism>
<dbReference type="AlphaFoldDB" id="A0A7X5UY24"/>
<dbReference type="Pfam" id="PF04402">
    <property type="entry name" value="SIMPL"/>
    <property type="match status" value="1"/>
</dbReference>
<feature type="signal peptide" evidence="1">
    <location>
        <begin position="1"/>
        <end position="19"/>
    </location>
</feature>
<keyword evidence="1" id="KW-0732">Signal</keyword>
<comment type="caution">
    <text evidence="2">The sequence shown here is derived from an EMBL/GenBank/DDBJ whole genome shotgun (WGS) entry which is preliminary data.</text>
</comment>
<dbReference type="RefSeq" id="WP_167298419.1">
    <property type="nucleotide sequence ID" value="NZ_JAASQV010000001.1"/>
</dbReference>
<dbReference type="Proteomes" id="UP000564677">
    <property type="component" value="Unassembled WGS sequence"/>
</dbReference>
<gene>
    <name evidence="2" type="ORF">FHR20_000931</name>
</gene>